<dbReference type="Pfam" id="PF20009">
    <property type="entry name" value="GEVED"/>
    <property type="match status" value="1"/>
</dbReference>
<dbReference type="Proteomes" id="UP000199203">
    <property type="component" value="Unassembled WGS sequence"/>
</dbReference>
<dbReference type="AlphaFoldDB" id="A0A1G7HBR6"/>
<keyword evidence="5" id="KW-1185">Reference proteome</keyword>
<feature type="chain" id="PRO_5011591603" evidence="2">
    <location>
        <begin position="20"/>
        <end position="465"/>
    </location>
</feature>
<keyword evidence="1 2" id="KW-0732">Signal</keyword>
<dbReference type="STRING" id="454006.SAMN05421825_0748"/>
<dbReference type="CDD" id="cd00063">
    <property type="entry name" value="FN3"/>
    <property type="match status" value="1"/>
</dbReference>
<dbReference type="OrthoDB" id="869215at2"/>
<name>A0A1G7HBR6_9FLAO</name>
<feature type="signal peptide" evidence="2">
    <location>
        <begin position="1"/>
        <end position="19"/>
    </location>
</feature>
<dbReference type="InterPro" id="IPR003961">
    <property type="entry name" value="FN3_dom"/>
</dbReference>
<feature type="domain" description="Fibronectin type-III" evidence="3">
    <location>
        <begin position="131"/>
        <end position="228"/>
    </location>
</feature>
<dbReference type="EMBL" id="FNBH01000001">
    <property type="protein sequence ID" value="SDE97902.1"/>
    <property type="molecule type" value="Genomic_DNA"/>
</dbReference>
<dbReference type="Gene3D" id="2.60.40.10">
    <property type="entry name" value="Immunoglobulins"/>
    <property type="match status" value="1"/>
</dbReference>
<dbReference type="SUPFAM" id="SSF49265">
    <property type="entry name" value="Fibronectin type III"/>
    <property type="match status" value="1"/>
</dbReference>
<evidence type="ECO:0000256" key="2">
    <source>
        <dbReference type="SAM" id="SignalP"/>
    </source>
</evidence>
<evidence type="ECO:0000313" key="4">
    <source>
        <dbReference type="EMBL" id="SDE97902.1"/>
    </source>
</evidence>
<dbReference type="NCBIfam" id="TIGR04183">
    <property type="entry name" value="Por_Secre_tail"/>
    <property type="match status" value="1"/>
</dbReference>
<evidence type="ECO:0000259" key="3">
    <source>
        <dbReference type="PROSITE" id="PS50853"/>
    </source>
</evidence>
<dbReference type="RefSeq" id="WP_089871442.1">
    <property type="nucleotide sequence ID" value="NZ_FNBH01000001.1"/>
</dbReference>
<reference evidence="5" key="1">
    <citation type="submission" date="2016-10" db="EMBL/GenBank/DDBJ databases">
        <authorList>
            <person name="Varghese N."/>
            <person name="Submissions S."/>
        </authorList>
    </citation>
    <scope>NUCLEOTIDE SEQUENCE [LARGE SCALE GENOMIC DNA]</scope>
    <source>
        <strain evidence="5">DSM 19684</strain>
    </source>
</reference>
<sequence length="465" mass="49725">MKKLLFSFSMLCLANVVNAQCVDGYAYPEDPVAVSTCDGTTENIITDDSWSGEYAIVSLTAGRIYTFTTTEADYYITIATPSGTPLVYGKGPLVYSPTTNGEVYFYTHTSANCGSTWFDDHSKIVICSPPPTTAPSCTTYTLPSNGANPNDPVIINWAIASGATGYKLYIGTSTGNYNIANGISVTATSYTIPSPAPNTTYYVKIVPLNNIGEATGCSESSFVTGASDYCTSIPTNIGFNDGITNVTLNGETQNINNTTTTAAGSEYTNYSSTIGADLAKGKSYNLSVSVNTDGDYTQYQIAWIDWNQNKVFEDSERYDLGTATNVTSGLSSACPYSFIVPSSATLGDTRMRVRTFYYSGNVENPCMNGDDGEVEDYKISVVENLAVSDANKKGISIYPNPFTDVLKISDVKGVKAISVNDVSGREVKALAPSAELNLSSLKAGLYIVNLKMEDGSVKTFKAIKK</sequence>
<dbReference type="PROSITE" id="PS50853">
    <property type="entry name" value="FN3"/>
    <property type="match status" value="1"/>
</dbReference>
<dbReference type="InterPro" id="IPR026444">
    <property type="entry name" value="Secre_tail"/>
</dbReference>
<evidence type="ECO:0000313" key="5">
    <source>
        <dbReference type="Proteomes" id="UP000199203"/>
    </source>
</evidence>
<proteinExistence type="predicted"/>
<organism evidence="4 5">
    <name type="scientific">Epilithonimonas hungarica</name>
    <dbReference type="NCBI Taxonomy" id="454006"/>
    <lineage>
        <taxon>Bacteria</taxon>
        <taxon>Pseudomonadati</taxon>
        <taxon>Bacteroidota</taxon>
        <taxon>Flavobacteriia</taxon>
        <taxon>Flavobacteriales</taxon>
        <taxon>Weeksellaceae</taxon>
        <taxon>Chryseobacterium group</taxon>
        <taxon>Epilithonimonas</taxon>
    </lineage>
</organism>
<protein>
    <submittedName>
        <fullName evidence="4">Por secretion system C-terminal sorting domain-containing protein</fullName>
    </submittedName>
</protein>
<gene>
    <name evidence="4" type="ORF">SAMN05421825_0748</name>
</gene>
<accession>A0A1G7HBR6</accession>
<dbReference type="InterPro" id="IPR045474">
    <property type="entry name" value="GEVED"/>
</dbReference>
<dbReference type="Pfam" id="PF18962">
    <property type="entry name" value="Por_Secre_tail"/>
    <property type="match status" value="1"/>
</dbReference>
<dbReference type="InterPro" id="IPR036116">
    <property type="entry name" value="FN3_sf"/>
</dbReference>
<evidence type="ECO:0000256" key="1">
    <source>
        <dbReference type="ARBA" id="ARBA00022729"/>
    </source>
</evidence>
<dbReference type="InterPro" id="IPR013783">
    <property type="entry name" value="Ig-like_fold"/>
</dbReference>